<feature type="domain" description="Transcription regulator Rua1 C-terminal" evidence="2">
    <location>
        <begin position="434"/>
        <end position="533"/>
    </location>
</feature>
<dbReference type="Proteomes" id="UP000243015">
    <property type="component" value="Unassembled WGS sequence"/>
</dbReference>
<feature type="region of interest" description="Disordered" evidence="1">
    <location>
        <begin position="292"/>
        <end position="379"/>
    </location>
</feature>
<dbReference type="EMBL" id="LHPM01000018">
    <property type="protein sequence ID" value="OAL63403.1"/>
    <property type="molecule type" value="Genomic_DNA"/>
</dbReference>
<dbReference type="InterPro" id="IPR028012">
    <property type="entry name" value="Rua1_C"/>
</dbReference>
<feature type="compositionally biased region" description="Basic and acidic residues" evidence="1">
    <location>
        <begin position="544"/>
        <end position="564"/>
    </location>
</feature>
<name>A0A178EVK4_TRIRU</name>
<feature type="compositionally biased region" description="Polar residues" evidence="1">
    <location>
        <begin position="588"/>
        <end position="597"/>
    </location>
</feature>
<dbReference type="Pfam" id="PF14616">
    <property type="entry name" value="Rua1_C"/>
    <property type="match status" value="1"/>
</dbReference>
<feature type="compositionally biased region" description="Basic residues" evidence="1">
    <location>
        <begin position="364"/>
        <end position="379"/>
    </location>
</feature>
<dbReference type="VEuPathDB" id="FungiDB:TERG_00520"/>
<evidence type="ECO:0000313" key="3">
    <source>
        <dbReference type="EMBL" id="OAL63403.1"/>
    </source>
</evidence>
<evidence type="ECO:0000256" key="1">
    <source>
        <dbReference type="SAM" id="MobiDB-lite"/>
    </source>
</evidence>
<dbReference type="PANTHER" id="PTHR28125">
    <property type="entry name" value="MEIOTIC EXPRESSION UP-REGULATED PROTEIN 26"/>
    <property type="match status" value="1"/>
</dbReference>
<evidence type="ECO:0000313" key="4">
    <source>
        <dbReference type="Proteomes" id="UP000243015"/>
    </source>
</evidence>
<sequence length="597" mass="65518">MSTGEVEYRSALQQSEYISSSQALSEDVGGYLARYDGIPIGHDGGVHPSEYPWTCLPVPVKQENHHARQLYDSIYSLPLVSSPPKYQPQLTYDTHEPDQTPLTQRFGISDGYVGANSLHNGRETKYCCDSFSFFNNRLTEADLYKAGMVENHAMLPSVGSELNNRASTEAESLSSWENSPRPTMAQLTVDTAVPTTQPPSGFVSASIGYNGISAYSDIPSSTSAFTPCSSLYYSNTPLSPSASPQRQQQYLDSLKFESGAMTAVSPGAPRTRQLRIYGYDGCGSGWIQSPSSANPTYLPQPHGNTPFAASSSPLGQKPDHHPPPQAADTSEEKAKSKEAVEALPFPLPKPPAGAKKTKSDLATPKRKTKRAVSRKVSGKRLCRAQHDIGHYSNLADPPDLFEPLKDRPSQPPPEDLFPSDPAMIPWEQDPRFEGDMYTPAWVRGHGNKREGWCGICKPGRWLMLKNSGYWYDKSFTHGISATTGQVFSPPKQTRRSQGNANIWEGLCENCDSWVGLVSSKKRGTTWFRHAYKCYNGCSTTSKSSKAEGTLKKRRANIESDDNRPSTRPRLSSTPMARKAKPAIPSFASKVSKTPTTS</sequence>
<comment type="caution">
    <text evidence="3">The sequence shown here is derived from an EMBL/GenBank/DDBJ whole genome shotgun (WGS) entry which is preliminary data.</text>
</comment>
<reference evidence="3 4" key="1">
    <citation type="submission" date="2016-05" db="EMBL/GenBank/DDBJ databases">
        <title>Genome sequencing of Trichophyton rubrum CMCC(F)T1i isolated from hair.</title>
        <authorList>
            <person name="Zhan P."/>
            <person name="Tao Y."/>
            <person name="Liu W."/>
        </authorList>
    </citation>
    <scope>NUCLEOTIDE SEQUENCE [LARGE SCALE GENOMIC DNA]</scope>
    <source>
        <strain evidence="4">CMCC(F)T1i</strain>
    </source>
</reference>
<feature type="compositionally biased region" description="Basic and acidic residues" evidence="1">
    <location>
        <begin position="330"/>
        <end position="340"/>
    </location>
</feature>
<accession>A0A178EVK4</accession>
<proteinExistence type="predicted"/>
<gene>
    <name evidence="3" type="ORF">A7C99_5797</name>
</gene>
<dbReference type="PANTHER" id="PTHR28125:SF3">
    <property type="entry name" value="TRANSCRIPTION REGULATOR RUA1 C-TERMINAL DOMAIN-CONTAINING PROTEIN"/>
    <property type="match status" value="1"/>
</dbReference>
<organism evidence="3 4">
    <name type="scientific">Trichophyton rubrum</name>
    <name type="common">Athlete's foot fungus</name>
    <name type="synonym">Epidermophyton rubrum</name>
    <dbReference type="NCBI Taxonomy" id="5551"/>
    <lineage>
        <taxon>Eukaryota</taxon>
        <taxon>Fungi</taxon>
        <taxon>Dikarya</taxon>
        <taxon>Ascomycota</taxon>
        <taxon>Pezizomycotina</taxon>
        <taxon>Eurotiomycetes</taxon>
        <taxon>Eurotiomycetidae</taxon>
        <taxon>Onygenales</taxon>
        <taxon>Arthrodermataceae</taxon>
        <taxon>Trichophyton</taxon>
    </lineage>
</organism>
<feature type="region of interest" description="Disordered" evidence="1">
    <location>
        <begin position="539"/>
        <end position="597"/>
    </location>
</feature>
<protein>
    <recommendedName>
        <fullName evidence="2">Transcription regulator Rua1 C-terminal domain-containing protein</fullName>
    </recommendedName>
</protein>
<evidence type="ECO:0000259" key="2">
    <source>
        <dbReference type="Pfam" id="PF14616"/>
    </source>
</evidence>
<dbReference type="AlphaFoldDB" id="A0A178EVK4"/>